<evidence type="ECO:0000313" key="1">
    <source>
        <dbReference type="EMBL" id="KAK3681143.1"/>
    </source>
</evidence>
<sequence>MHSAFSNLSPPLQRPALAPIPNGAPAPPATVAVVPPSPAGLTAQEIREKGRELRDKIYRGVKQAIKCSCKFGKSRFSYSSGVACEDVILAALRLPKQKKTWRQKKISIWDFQDCVGQIEKEVRYASLKITGKNVLVKWSPDDYMFTLKPKLKEK</sequence>
<reference evidence="1" key="1">
    <citation type="journal article" date="2023" name="Mol. Phylogenet. Evol.">
        <title>Genome-scale phylogeny and comparative genomics of the fungal order Sordariales.</title>
        <authorList>
            <person name="Hensen N."/>
            <person name="Bonometti L."/>
            <person name="Westerberg I."/>
            <person name="Brannstrom I.O."/>
            <person name="Guillou S."/>
            <person name="Cros-Aarteil S."/>
            <person name="Calhoun S."/>
            <person name="Haridas S."/>
            <person name="Kuo A."/>
            <person name="Mondo S."/>
            <person name="Pangilinan J."/>
            <person name="Riley R."/>
            <person name="LaButti K."/>
            <person name="Andreopoulos B."/>
            <person name="Lipzen A."/>
            <person name="Chen C."/>
            <person name="Yan M."/>
            <person name="Daum C."/>
            <person name="Ng V."/>
            <person name="Clum A."/>
            <person name="Steindorff A."/>
            <person name="Ohm R.A."/>
            <person name="Martin F."/>
            <person name="Silar P."/>
            <person name="Natvig D.O."/>
            <person name="Lalanne C."/>
            <person name="Gautier V."/>
            <person name="Ament-Velasquez S.L."/>
            <person name="Kruys A."/>
            <person name="Hutchinson M.I."/>
            <person name="Powell A.J."/>
            <person name="Barry K."/>
            <person name="Miller A.N."/>
            <person name="Grigoriev I.V."/>
            <person name="Debuchy R."/>
            <person name="Gladieux P."/>
            <person name="Hiltunen Thoren M."/>
            <person name="Johannesson H."/>
        </authorList>
    </citation>
    <scope>NUCLEOTIDE SEQUENCE</scope>
    <source>
        <strain evidence="1">CBS 314.62</strain>
    </source>
</reference>
<dbReference type="EMBL" id="JAULSO010000008">
    <property type="protein sequence ID" value="KAK3681143.1"/>
    <property type="molecule type" value="Genomic_DNA"/>
</dbReference>
<proteinExistence type="predicted"/>
<keyword evidence="2" id="KW-1185">Reference proteome</keyword>
<gene>
    <name evidence="1" type="ORF">B0T22DRAFT_485705</name>
</gene>
<dbReference type="AlphaFoldDB" id="A0AAE0WZP3"/>
<evidence type="ECO:0000313" key="2">
    <source>
        <dbReference type="Proteomes" id="UP001270362"/>
    </source>
</evidence>
<reference evidence="1" key="2">
    <citation type="submission" date="2023-06" db="EMBL/GenBank/DDBJ databases">
        <authorList>
            <consortium name="Lawrence Berkeley National Laboratory"/>
            <person name="Haridas S."/>
            <person name="Hensen N."/>
            <person name="Bonometti L."/>
            <person name="Westerberg I."/>
            <person name="Brannstrom I.O."/>
            <person name="Guillou S."/>
            <person name="Cros-Aarteil S."/>
            <person name="Calhoun S."/>
            <person name="Kuo A."/>
            <person name="Mondo S."/>
            <person name="Pangilinan J."/>
            <person name="Riley R."/>
            <person name="Labutti K."/>
            <person name="Andreopoulos B."/>
            <person name="Lipzen A."/>
            <person name="Chen C."/>
            <person name="Yanf M."/>
            <person name="Daum C."/>
            <person name="Ng V."/>
            <person name="Clum A."/>
            <person name="Steindorff A."/>
            <person name="Ohm R."/>
            <person name="Martin F."/>
            <person name="Silar P."/>
            <person name="Natvig D."/>
            <person name="Lalanne C."/>
            <person name="Gautier V."/>
            <person name="Ament-Velasquez S.L."/>
            <person name="Kruys A."/>
            <person name="Hutchinson M.I."/>
            <person name="Powell A.J."/>
            <person name="Barry K."/>
            <person name="Miller A.N."/>
            <person name="Grigoriev I.V."/>
            <person name="Debuchy R."/>
            <person name="Gladieux P."/>
            <person name="Thoren M.H."/>
            <person name="Johannesson H."/>
        </authorList>
    </citation>
    <scope>NUCLEOTIDE SEQUENCE</scope>
    <source>
        <strain evidence="1">CBS 314.62</strain>
    </source>
</reference>
<dbReference type="Proteomes" id="UP001270362">
    <property type="component" value="Unassembled WGS sequence"/>
</dbReference>
<protein>
    <submittedName>
        <fullName evidence="1">Uncharacterized protein</fullName>
    </submittedName>
</protein>
<organism evidence="1 2">
    <name type="scientific">Podospora appendiculata</name>
    <dbReference type="NCBI Taxonomy" id="314037"/>
    <lineage>
        <taxon>Eukaryota</taxon>
        <taxon>Fungi</taxon>
        <taxon>Dikarya</taxon>
        <taxon>Ascomycota</taxon>
        <taxon>Pezizomycotina</taxon>
        <taxon>Sordariomycetes</taxon>
        <taxon>Sordariomycetidae</taxon>
        <taxon>Sordariales</taxon>
        <taxon>Podosporaceae</taxon>
        <taxon>Podospora</taxon>
    </lineage>
</organism>
<name>A0AAE0WZP3_9PEZI</name>
<comment type="caution">
    <text evidence="1">The sequence shown here is derived from an EMBL/GenBank/DDBJ whole genome shotgun (WGS) entry which is preliminary data.</text>
</comment>
<accession>A0AAE0WZP3</accession>